<feature type="transmembrane region" description="Helical" evidence="6">
    <location>
        <begin position="185"/>
        <end position="207"/>
    </location>
</feature>
<proteinExistence type="predicted"/>
<feature type="transmembrane region" description="Helical" evidence="6">
    <location>
        <begin position="93"/>
        <end position="114"/>
    </location>
</feature>
<feature type="transmembrane region" description="Helical" evidence="6">
    <location>
        <begin position="159"/>
        <end position="179"/>
    </location>
</feature>
<dbReference type="OrthoDB" id="9769862at2"/>
<protein>
    <submittedName>
        <fullName evidence="7">O-antigen translocase</fullName>
    </submittedName>
</protein>
<evidence type="ECO:0000256" key="6">
    <source>
        <dbReference type="SAM" id="Phobius"/>
    </source>
</evidence>
<feature type="transmembrane region" description="Helical" evidence="6">
    <location>
        <begin position="345"/>
        <end position="366"/>
    </location>
</feature>
<feature type="transmembrane region" description="Helical" evidence="6">
    <location>
        <begin position="304"/>
        <end position="325"/>
    </location>
</feature>
<sequence>MKSLIKYINTNVLFKVAHLNSATIITKIIAGVLTSKAIAFFIGVEGMALIGNLRNFLGAIQSISILGFYNGVVNTIAKFREDSINLSKTLSTAYYLCFFSTIIVAFTCYYNAQFINDLLFSSYYDFAYVIKIMALALPFYALNMMCFSIMNGFSNYKMLLIINIIGQILGLLVTLLLIYQDRIDGALIAAVIAPSLIFLITLVGIVNRRNLMTSIKIDHISFDILKSFSPYTAMALVTAVALPLISICIRNYIISEIGIKEAGYWEAMNRISSYYLMFITSIITLYIVPKFSKIKIKADFKKEIFSFYKSVMPIFGLGLVLIYILRPFIVPLIFSEEFQPTENLFFWQLLGDFIKVLTLVISYQFLAKKMFMHFIIVEVFLVITLYFSSVYFIDAYGVEGAVIGHFLSYVMHYGIVLLIFGTSLFGIIPETSQEDAS</sequence>
<feature type="transmembrane region" description="Helical" evidence="6">
    <location>
        <begin position="373"/>
        <end position="393"/>
    </location>
</feature>
<feature type="transmembrane region" description="Helical" evidence="6">
    <location>
        <begin position="273"/>
        <end position="292"/>
    </location>
</feature>
<feature type="transmembrane region" description="Helical" evidence="6">
    <location>
        <begin position="21"/>
        <end position="44"/>
    </location>
</feature>
<keyword evidence="5 6" id="KW-0472">Membrane</keyword>
<accession>A0A5C7BCD6</accession>
<evidence type="ECO:0000256" key="2">
    <source>
        <dbReference type="ARBA" id="ARBA00022475"/>
    </source>
</evidence>
<dbReference type="Proteomes" id="UP000321938">
    <property type="component" value="Unassembled WGS sequence"/>
</dbReference>
<gene>
    <name evidence="7" type="ORF">ES692_15975</name>
</gene>
<comment type="subcellular location">
    <subcellularLocation>
        <location evidence="1">Cell membrane</location>
        <topology evidence="1">Multi-pass membrane protein</topology>
    </subcellularLocation>
</comment>
<comment type="caution">
    <text evidence="7">The sequence shown here is derived from an EMBL/GenBank/DDBJ whole genome shotgun (WGS) entry which is preliminary data.</text>
</comment>
<dbReference type="GO" id="GO:0005886">
    <property type="term" value="C:plasma membrane"/>
    <property type="evidence" value="ECO:0007669"/>
    <property type="project" value="UniProtKB-SubCell"/>
</dbReference>
<dbReference type="Pfam" id="PF13440">
    <property type="entry name" value="Polysacc_synt_3"/>
    <property type="match status" value="1"/>
</dbReference>
<evidence type="ECO:0000256" key="4">
    <source>
        <dbReference type="ARBA" id="ARBA00022989"/>
    </source>
</evidence>
<feature type="transmembrane region" description="Helical" evidence="6">
    <location>
        <begin position="126"/>
        <end position="147"/>
    </location>
</feature>
<evidence type="ECO:0000256" key="5">
    <source>
        <dbReference type="ARBA" id="ARBA00023136"/>
    </source>
</evidence>
<evidence type="ECO:0000256" key="3">
    <source>
        <dbReference type="ARBA" id="ARBA00022692"/>
    </source>
</evidence>
<keyword evidence="3 6" id="KW-0812">Transmembrane</keyword>
<keyword evidence="2" id="KW-1003">Cell membrane</keyword>
<evidence type="ECO:0000313" key="8">
    <source>
        <dbReference type="Proteomes" id="UP000321938"/>
    </source>
</evidence>
<dbReference type="PANTHER" id="PTHR30250:SF30">
    <property type="entry name" value="LIPID III FLIPPASE"/>
    <property type="match status" value="1"/>
</dbReference>
<dbReference type="GO" id="GO:0009246">
    <property type="term" value="P:enterobacterial common antigen biosynthetic process"/>
    <property type="evidence" value="ECO:0007669"/>
    <property type="project" value="InterPro"/>
</dbReference>
<dbReference type="CDD" id="cd13125">
    <property type="entry name" value="MATE_like_10"/>
    <property type="match status" value="1"/>
</dbReference>
<dbReference type="EMBL" id="VOSB01000028">
    <property type="protein sequence ID" value="TXE15595.1"/>
    <property type="molecule type" value="Genomic_DNA"/>
</dbReference>
<evidence type="ECO:0000256" key="1">
    <source>
        <dbReference type="ARBA" id="ARBA00004651"/>
    </source>
</evidence>
<dbReference type="AlphaFoldDB" id="A0A5C7BCD6"/>
<dbReference type="InterPro" id="IPR044550">
    <property type="entry name" value="WzxE"/>
</dbReference>
<reference evidence="7 8" key="1">
    <citation type="submission" date="2019-08" db="EMBL/GenBank/DDBJ databases">
        <title>Genome of Psychroserpens burtonensis ACAM 167.</title>
        <authorList>
            <person name="Bowman J.P."/>
        </authorList>
    </citation>
    <scope>NUCLEOTIDE SEQUENCE [LARGE SCALE GENOMIC DNA]</scope>
    <source>
        <strain evidence="7 8">ACAM 167</strain>
    </source>
</reference>
<keyword evidence="4 6" id="KW-1133">Transmembrane helix</keyword>
<name>A0A5C7BCD6_9FLAO</name>
<dbReference type="STRING" id="1123037.GCA_000425305_01000"/>
<evidence type="ECO:0000313" key="7">
    <source>
        <dbReference type="EMBL" id="TXE15595.1"/>
    </source>
</evidence>
<keyword evidence="8" id="KW-1185">Reference proteome</keyword>
<dbReference type="PANTHER" id="PTHR30250">
    <property type="entry name" value="PST FAMILY PREDICTED COLANIC ACID TRANSPORTER"/>
    <property type="match status" value="1"/>
</dbReference>
<dbReference type="RefSeq" id="WP_028871024.1">
    <property type="nucleotide sequence ID" value="NZ_VOSB01000028.1"/>
</dbReference>
<organism evidence="7 8">
    <name type="scientific">Psychroserpens burtonensis</name>
    <dbReference type="NCBI Taxonomy" id="49278"/>
    <lineage>
        <taxon>Bacteria</taxon>
        <taxon>Pseudomonadati</taxon>
        <taxon>Bacteroidota</taxon>
        <taxon>Flavobacteriia</taxon>
        <taxon>Flavobacteriales</taxon>
        <taxon>Flavobacteriaceae</taxon>
        <taxon>Psychroserpens</taxon>
    </lineage>
</organism>
<dbReference type="InterPro" id="IPR050833">
    <property type="entry name" value="Poly_Biosynth_Transport"/>
</dbReference>
<feature type="transmembrane region" description="Helical" evidence="6">
    <location>
        <begin position="228"/>
        <end position="253"/>
    </location>
</feature>
<feature type="transmembrane region" description="Helical" evidence="6">
    <location>
        <begin position="56"/>
        <end position="73"/>
    </location>
</feature>
<feature type="transmembrane region" description="Helical" evidence="6">
    <location>
        <begin position="405"/>
        <end position="428"/>
    </location>
</feature>